<dbReference type="Proteomes" id="UP001597521">
    <property type="component" value="Unassembled WGS sequence"/>
</dbReference>
<evidence type="ECO:0000259" key="1">
    <source>
        <dbReference type="PROSITE" id="PS51186"/>
    </source>
</evidence>
<dbReference type="EMBL" id="JBHUNP010000001">
    <property type="protein sequence ID" value="MFD2649543.1"/>
    <property type="molecule type" value="Genomic_DNA"/>
</dbReference>
<reference evidence="3" key="1">
    <citation type="journal article" date="2019" name="Int. J. Syst. Evol. Microbiol.">
        <title>The Global Catalogue of Microorganisms (GCM) 10K type strain sequencing project: providing services to taxonomists for standard genome sequencing and annotation.</title>
        <authorList>
            <consortium name="The Broad Institute Genomics Platform"/>
            <consortium name="The Broad Institute Genome Sequencing Center for Infectious Disease"/>
            <person name="Wu L."/>
            <person name="Ma J."/>
        </authorList>
    </citation>
    <scope>NUCLEOTIDE SEQUENCE [LARGE SCALE GENOMIC DNA]</scope>
    <source>
        <strain evidence="3">CCM 7427</strain>
    </source>
</reference>
<dbReference type="Gene3D" id="3.40.630.30">
    <property type="match status" value="1"/>
</dbReference>
<dbReference type="InterPro" id="IPR000182">
    <property type="entry name" value="GNAT_dom"/>
</dbReference>
<dbReference type="SUPFAM" id="SSF55729">
    <property type="entry name" value="Acyl-CoA N-acyltransferases (Nat)"/>
    <property type="match status" value="1"/>
</dbReference>
<comment type="caution">
    <text evidence="2">The sequence shown here is derived from an EMBL/GenBank/DDBJ whole genome shotgun (WGS) entry which is preliminary data.</text>
</comment>
<evidence type="ECO:0000313" key="3">
    <source>
        <dbReference type="Proteomes" id="UP001597521"/>
    </source>
</evidence>
<accession>A0ABW5QPB1</accession>
<protein>
    <submittedName>
        <fullName evidence="2">GNAT family N-acetyltransferase</fullName>
    </submittedName>
</protein>
<gene>
    <name evidence="2" type="ORF">ACFSX5_17290</name>
</gene>
<dbReference type="Pfam" id="PF00583">
    <property type="entry name" value="Acetyltransf_1"/>
    <property type="match status" value="1"/>
</dbReference>
<dbReference type="InterPro" id="IPR052777">
    <property type="entry name" value="Acetyltransferase_Enz"/>
</dbReference>
<organism evidence="2 3">
    <name type="scientific">Devosia albogilva</name>
    <dbReference type="NCBI Taxonomy" id="429726"/>
    <lineage>
        <taxon>Bacteria</taxon>
        <taxon>Pseudomonadati</taxon>
        <taxon>Pseudomonadota</taxon>
        <taxon>Alphaproteobacteria</taxon>
        <taxon>Hyphomicrobiales</taxon>
        <taxon>Devosiaceae</taxon>
        <taxon>Devosia</taxon>
    </lineage>
</organism>
<evidence type="ECO:0000313" key="2">
    <source>
        <dbReference type="EMBL" id="MFD2649543.1"/>
    </source>
</evidence>
<dbReference type="PROSITE" id="PS51186">
    <property type="entry name" value="GNAT"/>
    <property type="match status" value="1"/>
</dbReference>
<sequence length="172" mass="19165">MANIVEASSSADFDSARRLMRALVEWGRELSAEDRHLIDRYFDPAAFDAELAGLPGRYAPPTGRLLLAKEGDRAVGCVAMRPLEPGVCEMKRMFIEPECHGRGIGKALATRLIKEARASGYDVMRLDTSRHQAPAISLYEKFGFLRRSAYYDAPEGSEGFLLFFEKDLHAPP</sequence>
<name>A0ABW5QPB1_9HYPH</name>
<dbReference type="PANTHER" id="PTHR43305:SF1">
    <property type="entry name" value="FAMILY N-ACETYLTRANSFERASE, PUTATIVE (AFU_ORTHOLOGUE AFUA_2G01380)-RELATED"/>
    <property type="match status" value="1"/>
</dbReference>
<dbReference type="RefSeq" id="WP_386835116.1">
    <property type="nucleotide sequence ID" value="NZ_JBHUNP010000001.1"/>
</dbReference>
<feature type="domain" description="N-acetyltransferase" evidence="1">
    <location>
        <begin position="25"/>
        <end position="167"/>
    </location>
</feature>
<dbReference type="InterPro" id="IPR016181">
    <property type="entry name" value="Acyl_CoA_acyltransferase"/>
</dbReference>
<dbReference type="PANTHER" id="PTHR43305">
    <property type="entry name" value="FAMILY N-ACETYLTRANSFERASE, PUTATIVE (AFU_ORTHOLOGUE AFUA_2G01380)-RELATED"/>
    <property type="match status" value="1"/>
</dbReference>
<dbReference type="CDD" id="cd04301">
    <property type="entry name" value="NAT_SF"/>
    <property type="match status" value="1"/>
</dbReference>
<proteinExistence type="predicted"/>
<keyword evidence="3" id="KW-1185">Reference proteome</keyword>